<dbReference type="PANTHER" id="PTHR15722">
    <property type="entry name" value="IFT140/172-RELATED"/>
    <property type="match status" value="1"/>
</dbReference>
<dbReference type="Pfam" id="PF23385">
    <property type="entry name" value="Beta-prop_IFT140_2nd"/>
    <property type="match status" value="1"/>
</dbReference>
<dbReference type="InterPro" id="IPR056155">
    <property type="entry name" value="Beta-prop_IFT140_2nd"/>
</dbReference>
<dbReference type="InterPro" id="IPR015943">
    <property type="entry name" value="WD40/YVTN_repeat-like_dom_sf"/>
</dbReference>
<dbReference type="FunFam" id="2.130.10.10:FF:000839">
    <property type="entry name" value="Uncharacterized protein, isoform A"/>
    <property type="match status" value="1"/>
</dbReference>
<keyword evidence="11" id="KW-1185">Reference proteome</keyword>
<dbReference type="STRING" id="37546.A0A1B0G1R8"/>
<dbReference type="Gene3D" id="2.130.10.10">
    <property type="entry name" value="YVTN repeat-like/Quinoprotein amine dehydrogenase"/>
    <property type="match status" value="2"/>
</dbReference>
<feature type="domain" description="IF140/IFT172/WDR19 TPR" evidence="9">
    <location>
        <begin position="821"/>
        <end position="1306"/>
    </location>
</feature>
<dbReference type="SUPFAM" id="SSF48452">
    <property type="entry name" value="TPR-like"/>
    <property type="match status" value="2"/>
</dbReference>
<dbReference type="VEuPathDB" id="VectorBase:GMOY007232"/>
<dbReference type="GO" id="GO:0036064">
    <property type="term" value="C:ciliary basal body"/>
    <property type="evidence" value="ECO:0007669"/>
    <property type="project" value="TreeGrafter"/>
</dbReference>
<name>A0A1B0G1R8_GLOMM</name>
<dbReference type="GO" id="GO:0030991">
    <property type="term" value="C:intraciliary transport particle A"/>
    <property type="evidence" value="ECO:0007669"/>
    <property type="project" value="TreeGrafter"/>
</dbReference>
<dbReference type="FunFam" id="1.25.40.470:FF:000024">
    <property type="entry name" value="Reduced mechanoreceptor potential A"/>
    <property type="match status" value="1"/>
</dbReference>
<protein>
    <submittedName>
        <fullName evidence="10">Uncharacterized protein</fullName>
    </submittedName>
</protein>
<dbReference type="Pfam" id="PF24760">
    <property type="entry name" value="TPR_IF140_C"/>
    <property type="match status" value="1"/>
</dbReference>
<organism evidence="10 11">
    <name type="scientific">Glossina morsitans morsitans</name>
    <name type="common">Savannah tsetse fly</name>
    <dbReference type="NCBI Taxonomy" id="37546"/>
    <lineage>
        <taxon>Eukaryota</taxon>
        <taxon>Metazoa</taxon>
        <taxon>Ecdysozoa</taxon>
        <taxon>Arthropoda</taxon>
        <taxon>Hexapoda</taxon>
        <taxon>Insecta</taxon>
        <taxon>Pterygota</taxon>
        <taxon>Neoptera</taxon>
        <taxon>Endopterygota</taxon>
        <taxon>Diptera</taxon>
        <taxon>Brachycera</taxon>
        <taxon>Muscomorpha</taxon>
        <taxon>Hippoboscoidea</taxon>
        <taxon>Glossinidae</taxon>
        <taxon>Glossina</taxon>
    </lineage>
</organism>
<dbReference type="EnsemblMetazoa" id="GMOY007232-RA">
    <property type="protein sequence ID" value="GMOY007232-PA"/>
    <property type="gene ID" value="GMOY007232"/>
</dbReference>
<evidence type="ECO:0000259" key="7">
    <source>
        <dbReference type="Pfam" id="PF23385"/>
    </source>
</evidence>
<dbReference type="InterPro" id="IPR036322">
    <property type="entry name" value="WD40_repeat_dom_sf"/>
</dbReference>
<evidence type="ECO:0000313" key="10">
    <source>
        <dbReference type="EnsemblMetazoa" id="GMOY007232-PA"/>
    </source>
</evidence>
<evidence type="ECO:0000256" key="2">
    <source>
        <dbReference type="ARBA" id="ARBA00022574"/>
    </source>
</evidence>
<dbReference type="InterPro" id="IPR056154">
    <property type="entry name" value="Beta-prop_IFT140_1st"/>
</dbReference>
<evidence type="ECO:0000259" key="9">
    <source>
        <dbReference type="Pfam" id="PF24762"/>
    </source>
</evidence>
<dbReference type="FunFam" id="1.25.40.470:FF:000018">
    <property type="entry name" value="Reduced mechanoreceptor potential A"/>
    <property type="match status" value="1"/>
</dbReference>
<feature type="domain" description="IF140 C-terminal TPR" evidence="8">
    <location>
        <begin position="1314"/>
        <end position="1432"/>
    </location>
</feature>
<reference evidence="10" key="1">
    <citation type="submission" date="2020-05" db="UniProtKB">
        <authorList>
            <consortium name="EnsemblMetazoa"/>
        </authorList>
    </citation>
    <scope>IDENTIFICATION</scope>
    <source>
        <strain evidence="10">Yale</strain>
    </source>
</reference>
<feature type="domain" description="IFT140 second beta-propeller" evidence="7">
    <location>
        <begin position="468"/>
        <end position="784"/>
    </location>
</feature>
<dbReference type="Proteomes" id="UP000092444">
    <property type="component" value="Unassembled WGS sequence"/>
</dbReference>
<evidence type="ECO:0000256" key="3">
    <source>
        <dbReference type="ARBA" id="ARBA00022737"/>
    </source>
</evidence>
<dbReference type="InterPro" id="IPR056156">
    <property type="entry name" value="TPR_IF140_C"/>
</dbReference>
<keyword evidence="4" id="KW-0969">Cilium</keyword>
<dbReference type="Gene3D" id="1.25.40.470">
    <property type="match status" value="2"/>
</dbReference>
<keyword evidence="5" id="KW-0966">Cell projection</keyword>
<comment type="subcellular location">
    <subcellularLocation>
        <location evidence="1">Cell projection</location>
        <location evidence="1">Cilium</location>
    </subcellularLocation>
</comment>
<proteinExistence type="predicted"/>
<evidence type="ECO:0000256" key="5">
    <source>
        <dbReference type="ARBA" id="ARBA00023273"/>
    </source>
</evidence>
<evidence type="ECO:0000256" key="4">
    <source>
        <dbReference type="ARBA" id="ARBA00023069"/>
    </source>
</evidence>
<dbReference type="PhylomeDB" id="A0A1B0G1R8"/>
<dbReference type="SUPFAM" id="SSF50978">
    <property type="entry name" value="WD40 repeat-like"/>
    <property type="match status" value="2"/>
</dbReference>
<dbReference type="GO" id="GO:0035721">
    <property type="term" value="P:intraciliary retrograde transport"/>
    <property type="evidence" value="ECO:0007669"/>
    <property type="project" value="TreeGrafter"/>
</dbReference>
<dbReference type="Pfam" id="PF23383">
    <property type="entry name" value="Beta-prop_IFT140_1st"/>
    <property type="match status" value="1"/>
</dbReference>
<feature type="domain" description="IFT140 first beta-propeller" evidence="6">
    <location>
        <begin position="3"/>
        <end position="329"/>
    </location>
</feature>
<keyword evidence="2" id="KW-0853">WD repeat</keyword>
<sequence>MTLFFDTKVEFLDVDAVGTIGSWHAIEPTFAVASYSQDRGGSITVFTDNGEPQRDVTYPVHATSQCTAMSWHPEKVLLITGWENGDIYVWFGGHREFASVSGPHKAAINLVGFSEQGGRMVTIDIMGLLTGWRCDGQYQFLTMFSHDLRDVLTHITFRRVIGSEAHEEMLNLAKAAVAGDESALDTLTNWRPRTASRSVTHAADIKDNYCFYVCTQGGRLFYVNQGGTSTEVLDGNSTPIIQMLWHPKKDAVICLMDDMTVILYLVETTGILTELERVKLSSKVSKSKGGGIAWVGCSLAIITGDLTVRIWDIDKSDNYSLKMNPSNLYTTPTRTERDSSSSNFISQDSVDNSSISQQMYLSYKNQKLIHNTSEHFTCISYIECNQMLCAGTDLGNLYSWKRSIGSHATSLPEDLWQLTNISYVRGSIKKCLWGFNELAKPCLLLLCASNVYVLKEQPLLAFHTRHLWAVQQSARNIHLEHKDQRSCTIQAEFCVTALALNQSYLAISSGRSISTYNIEKLESLQERGASDLDSSSGSSGKNAQSLNVKFMQSFFAECLTLGLHNQNIYSLTTADVTVFSIGGVALHKIQASNNEGKIIGMDLSGCRLTVFTMNGYIKVYDVSRHDPKLMFPSKCSYDLFDDFSEIIQAKCNALGTHLALVIANRNFIPKSTLYCWDFERNYLMEISLEKNDNKNKSSIPVGFWWDIEEPRLLALEVKSKQIRGSEKAEESFNVKKSESSNQQVDTDIWIVFYTERNTLSIIEFVPLTTNEQLLNLCIPNVITLNINSIFEKPLRDFVDLKDCDVNTRKMVLNFSMHVAEGNMDLAYRSIRSIESKAVWTNLAKMCVQSKRMDVAKVCMGHLGNARSVRAIRQALADDDLEIEAKTALLAVELGLNDQAEEFYTKAGRFDLLNKHFRATGNVEEAIKISETKDRIHLKNAYYHKAQECRENGDIANALQYFEKTQNPVQHITQMLLESPTAMKRYMQNTSDSRMLKWWGQYIESSGDMDAALAVYQKAEDWYSQIKILCYLGKISKADAVARQSGNRAACYHLARHYENVGKFQDAIMFYTRAQTFANAIRICKENDYQDELWTVANSSRAREKAIAATYFEECGSYKRAVELYHRAGMLHKALDLAFKSEQPDILEIIATELTSESDPELISRCADFFTSVEQHQKAVHLLAKTKQFNRSIQICIDKGVPITEELAEMLTPQKGEIDEKTRVYILVQLGELSQQQGDYHTATKKFTQAGDKVRAMKSLLKSGNTEKIIYFANISRQHEVYIMAANYLQALNWQEDNNILKHIVTFYSKGQAYDSLANFYAICAQIEIDDYHDYEKALKAMQEAAKCLEKLGSHTQQAFVNLQRTMAEVKEILNMQNALKNGDNQSVIAGCRNMLIKPETPPIRQIDILTMLIRALAYSKQYNEAARVLKELIIKNPNWSSMGLLEKPLVQGIANECNLDFDMIWNPMRKTQITDVHSDEENEEIQEVVRYNAQNNS</sequence>
<evidence type="ECO:0000259" key="6">
    <source>
        <dbReference type="Pfam" id="PF23383"/>
    </source>
</evidence>
<dbReference type="InterPro" id="IPR011990">
    <property type="entry name" value="TPR-like_helical_dom_sf"/>
</dbReference>
<evidence type="ECO:0000256" key="1">
    <source>
        <dbReference type="ARBA" id="ARBA00004138"/>
    </source>
</evidence>
<dbReference type="GO" id="GO:0005930">
    <property type="term" value="C:axoneme"/>
    <property type="evidence" value="ECO:0007669"/>
    <property type="project" value="TreeGrafter"/>
</dbReference>
<dbReference type="InterPro" id="IPR056168">
    <property type="entry name" value="TPR_IF140/IFT172/WDR19"/>
</dbReference>
<accession>A0A1B0G1R8</accession>
<dbReference type="EMBL" id="CCAG010007356">
    <property type="status" value="NOT_ANNOTATED_CDS"/>
    <property type="molecule type" value="Genomic_DNA"/>
</dbReference>
<keyword evidence="3" id="KW-0677">Repeat</keyword>
<dbReference type="Pfam" id="PF24762">
    <property type="entry name" value="TPR_IF140-IFT172"/>
    <property type="match status" value="1"/>
</dbReference>
<evidence type="ECO:0000259" key="8">
    <source>
        <dbReference type="Pfam" id="PF24760"/>
    </source>
</evidence>
<dbReference type="PANTHER" id="PTHR15722:SF7">
    <property type="entry name" value="INTRAFLAGELLAR TRANSPORT PROTEIN 140 HOMOLOG"/>
    <property type="match status" value="1"/>
</dbReference>
<evidence type="ECO:0000313" key="11">
    <source>
        <dbReference type="Proteomes" id="UP000092444"/>
    </source>
</evidence>